<keyword evidence="3" id="KW-1185">Reference proteome</keyword>
<organism evidence="2 3">
    <name type="scientific">Zizania palustris</name>
    <name type="common">Northern wild rice</name>
    <dbReference type="NCBI Taxonomy" id="103762"/>
    <lineage>
        <taxon>Eukaryota</taxon>
        <taxon>Viridiplantae</taxon>
        <taxon>Streptophyta</taxon>
        <taxon>Embryophyta</taxon>
        <taxon>Tracheophyta</taxon>
        <taxon>Spermatophyta</taxon>
        <taxon>Magnoliopsida</taxon>
        <taxon>Liliopsida</taxon>
        <taxon>Poales</taxon>
        <taxon>Poaceae</taxon>
        <taxon>BOP clade</taxon>
        <taxon>Oryzoideae</taxon>
        <taxon>Oryzeae</taxon>
        <taxon>Zizaniinae</taxon>
        <taxon>Zizania</taxon>
    </lineage>
</organism>
<name>A0A8J5W711_ZIZPA</name>
<accession>A0A8J5W711</accession>
<dbReference type="AlphaFoldDB" id="A0A8J5W711"/>
<gene>
    <name evidence="2" type="ORF">GUJ93_ZPchr0015g6661</name>
</gene>
<feature type="compositionally biased region" description="Polar residues" evidence="1">
    <location>
        <begin position="1"/>
        <end position="10"/>
    </location>
</feature>
<feature type="region of interest" description="Disordered" evidence="1">
    <location>
        <begin position="1"/>
        <end position="34"/>
    </location>
</feature>
<sequence length="71" mass="7355">MDVDAPSNTEAIDDGMEVERSEAEAEATGSESRVMTSEVEVVVLEPASTGSGFEGPRTCEIDFGGLFAPSG</sequence>
<proteinExistence type="predicted"/>
<reference evidence="2" key="1">
    <citation type="journal article" date="2021" name="bioRxiv">
        <title>Whole Genome Assembly and Annotation of Northern Wild Rice, Zizania palustris L., Supports a Whole Genome Duplication in the Zizania Genus.</title>
        <authorList>
            <person name="Haas M."/>
            <person name="Kono T."/>
            <person name="Macchietto M."/>
            <person name="Millas R."/>
            <person name="McGilp L."/>
            <person name="Shao M."/>
            <person name="Duquette J."/>
            <person name="Hirsch C.N."/>
            <person name="Kimball J."/>
        </authorList>
    </citation>
    <scope>NUCLEOTIDE SEQUENCE</scope>
    <source>
        <tissue evidence="2">Fresh leaf tissue</tissue>
    </source>
</reference>
<evidence type="ECO:0000313" key="3">
    <source>
        <dbReference type="Proteomes" id="UP000729402"/>
    </source>
</evidence>
<reference evidence="2" key="2">
    <citation type="submission" date="2021-02" db="EMBL/GenBank/DDBJ databases">
        <authorList>
            <person name="Kimball J.A."/>
            <person name="Haas M.W."/>
            <person name="Macchietto M."/>
            <person name="Kono T."/>
            <person name="Duquette J."/>
            <person name="Shao M."/>
        </authorList>
    </citation>
    <scope>NUCLEOTIDE SEQUENCE</scope>
    <source>
        <tissue evidence="2">Fresh leaf tissue</tissue>
    </source>
</reference>
<comment type="caution">
    <text evidence="2">The sequence shown here is derived from an EMBL/GenBank/DDBJ whole genome shotgun (WGS) entry which is preliminary data.</text>
</comment>
<evidence type="ECO:0000256" key="1">
    <source>
        <dbReference type="SAM" id="MobiDB-lite"/>
    </source>
</evidence>
<protein>
    <submittedName>
        <fullName evidence="2">Uncharacterized protein</fullName>
    </submittedName>
</protein>
<dbReference type="EMBL" id="JAAALK010000085">
    <property type="protein sequence ID" value="KAG8083464.1"/>
    <property type="molecule type" value="Genomic_DNA"/>
</dbReference>
<evidence type="ECO:0000313" key="2">
    <source>
        <dbReference type="EMBL" id="KAG8083464.1"/>
    </source>
</evidence>
<dbReference type="Proteomes" id="UP000729402">
    <property type="component" value="Unassembled WGS sequence"/>
</dbReference>